<keyword evidence="2 3" id="KW-0648">Protein biosynthesis</keyword>
<dbReference type="RefSeq" id="WP_203552118.1">
    <property type="nucleotide sequence ID" value="NZ_JACAOD020000005.1"/>
</dbReference>
<sequence>MEQQTQEILALIDNKMLQAQNIMFKNFADIRTGTANPNILNKLTVNYYGIPTSLKTLASISVSEGNQLNIKPYEKTLIPAIKKSILASDLGITPETDGVVLRLIFPKPTEEKRKALMKEVEKIAEKTKVAIRNIRRDGNDKIKKMALTKDLETLSLNKIQILTDKNIKIINNETVNKNKELLKV</sequence>
<dbReference type="Gene3D" id="3.30.1360.40">
    <property type="match status" value="1"/>
</dbReference>
<comment type="subcellular location">
    <subcellularLocation>
        <location evidence="3">Cytoplasm</location>
    </subcellularLocation>
</comment>
<accession>A0ABS5CXZ8</accession>
<comment type="function">
    <text evidence="3">Responsible for the release of ribosomes from messenger RNA at the termination of protein biosynthesis. May increase the efficiency of translation by recycling ribosomes from one round of translation to another.</text>
</comment>
<protein>
    <recommendedName>
        <fullName evidence="3">Ribosome-recycling factor</fullName>
        <shortName evidence="3">RRF</shortName>
    </recommendedName>
    <alternativeName>
        <fullName evidence="3">Ribosome-releasing factor</fullName>
    </alternativeName>
</protein>
<evidence type="ECO:0000313" key="6">
    <source>
        <dbReference type="Proteomes" id="UP001195571"/>
    </source>
</evidence>
<dbReference type="NCBIfam" id="TIGR00496">
    <property type="entry name" value="frr"/>
    <property type="match status" value="1"/>
</dbReference>
<dbReference type="Gene3D" id="1.10.132.20">
    <property type="entry name" value="Ribosome-recycling factor"/>
    <property type="match status" value="1"/>
</dbReference>
<dbReference type="Pfam" id="PF01765">
    <property type="entry name" value="RRF"/>
    <property type="match status" value="1"/>
</dbReference>
<evidence type="ECO:0000259" key="4">
    <source>
        <dbReference type="Pfam" id="PF01765"/>
    </source>
</evidence>
<dbReference type="InterPro" id="IPR002661">
    <property type="entry name" value="Ribosome_recyc_fac"/>
</dbReference>
<dbReference type="InterPro" id="IPR036191">
    <property type="entry name" value="RRF_sf"/>
</dbReference>
<reference evidence="5" key="1">
    <citation type="submission" date="2021-04" db="EMBL/GenBank/DDBJ databases">
        <title>Genomic features of Candidatus Phytoplasma meliae isolate ChTYXIII (1SrXIII-G).</title>
        <authorList>
            <person name="Fernandez F.D."/>
            <person name="Conci L.R."/>
        </authorList>
    </citation>
    <scope>NUCLEOTIDE SEQUENCE [LARGE SCALE GENOMIC DNA]</scope>
    <source>
        <strain evidence="5">ChTYXIII-Mo</strain>
    </source>
</reference>
<comment type="similarity">
    <text evidence="1 3">Belongs to the RRF family.</text>
</comment>
<evidence type="ECO:0000313" key="5">
    <source>
        <dbReference type="EMBL" id="MBP5835853.1"/>
    </source>
</evidence>
<evidence type="ECO:0000256" key="2">
    <source>
        <dbReference type="ARBA" id="ARBA00022917"/>
    </source>
</evidence>
<dbReference type="PANTHER" id="PTHR20982:SF3">
    <property type="entry name" value="MITOCHONDRIAL RIBOSOME RECYCLING FACTOR PSEUDO 1"/>
    <property type="match status" value="1"/>
</dbReference>
<feature type="domain" description="Ribosome recycling factor" evidence="4">
    <location>
        <begin position="25"/>
        <end position="182"/>
    </location>
</feature>
<comment type="caution">
    <text evidence="5">The sequence shown here is derived from an EMBL/GenBank/DDBJ whole genome shotgun (WGS) entry which is preliminary data.</text>
</comment>
<dbReference type="Proteomes" id="UP001195571">
    <property type="component" value="Unassembled WGS sequence"/>
</dbReference>
<evidence type="ECO:0000256" key="3">
    <source>
        <dbReference type="HAMAP-Rule" id="MF_00040"/>
    </source>
</evidence>
<dbReference type="SUPFAM" id="SSF55194">
    <property type="entry name" value="Ribosome recycling factor, RRF"/>
    <property type="match status" value="1"/>
</dbReference>
<dbReference type="PANTHER" id="PTHR20982">
    <property type="entry name" value="RIBOSOME RECYCLING FACTOR"/>
    <property type="match status" value="1"/>
</dbReference>
<dbReference type="HAMAP" id="MF_00040">
    <property type="entry name" value="RRF"/>
    <property type="match status" value="1"/>
</dbReference>
<gene>
    <name evidence="3 5" type="primary">frr</name>
    <name evidence="5" type="ORF">CHTY_001250</name>
</gene>
<dbReference type="InterPro" id="IPR023584">
    <property type="entry name" value="Ribosome_recyc_fac_dom"/>
</dbReference>
<evidence type="ECO:0000256" key="1">
    <source>
        <dbReference type="ARBA" id="ARBA00005912"/>
    </source>
</evidence>
<dbReference type="EMBL" id="JACAOD020000005">
    <property type="protein sequence ID" value="MBP5835853.1"/>
    <property type="molecule type" value="Genomic_DNA"/>
</dbReference>
<keyword evidence="6" id="KW-1185">Reference proteome</keyword>
<organism evidence="5 6">
    <name type="scientific">Candidatus Phytoplasma meliae</name>
    <dbReference type="NCBI Taxonomy" id="1848402"/>
    <lineage>
        <taxon>Bacteria</taxon>
        <taxon>Bacillati</taxon>
        <taxon>Mycoplasmatota</taxon>
        <taxon>Mollicutes</taxon>
        <taxon>Acholeplasmatales</taxon>
        <taxon>Acholeplasmataceae</taxon>
        <taxon>Candidatus Phytoplasma</taxon>
        <taxon>16SrXIII (Mexican periwinkle virescence group)</taxon>
    </lineage>
</organism>
<keyword evidence="3" id="KW-0963">Cytoplasm</keyword>
<proteinExistence type="inferred from homology"/>
<name>A0ABS5CXZ8_9MOLU</name>